<keyword evidence="3" id="KW-1185">Reference proteome</keyword>
<accession>A0A418XT03</accession>
<evidence type="ECO:0000313" key="3">
    <source>
        <dbReference type="Proteomes" id="UP000284006"/>
    </source>
</evidence>
<name>A0A418XT03_9BURK</name>
<organism evidence="2 3">
    <name type="scientific">Massilia cavernae</name>
    <dbReference type="NCBI Taxonomy" id="2320864"/>
    <lineage>
        <taxon>Bacteria</taxon>
        <taxon>Pseudomonadati</taxon>
        <taxon>Pseudomonadota</taxon>
        <taxon>Betaproteobacteria</taxon>
        <taxon>Burkholderiales</taxon>
        <taxon>Oxalobacteraceae</taxon>
        <taxon>Telluria group</taxon>
        <taxon>Massilia</taxon>
    </lineage>
</organism>
<comment type="caution">
    <text evidence="2">The sequence shown here is derived from an EMBL/GenBank/DDBJ whole genome shotgun (WGS) entry which is preliminary data.</text>
</comment>
<evidence type="ECO:0000313" key="2">
    <source>
        <dbReference type="EMBL" id="RJG15771.1"/>
    </source>
</evidence>
<dbReference type="OrthoDB" id="8704174at2"/>
<keyword evidence="1" id="KW-1133">Transmembrane helix</keyword>
<evidence type="ECO:0000256" key="1">
    <source>
        <dbReference type="SAM" id="Phobius"/>
    </source>
</evidence>
<dbReference type="EMBL" id="QYUP01000112">
    <property type="protein sequence ID" value="RJG15771.1"/>
    <property type="molecule type" value="Genomic_DNA"/>
</dbReference>
<gene>
    <name evidence="2" type="ORF">D3872_12050</name>
</gene>
<reference evidence="2 3" key="1">
    <citation type="submission" date="2018-09" db="EMBL/GenBank/DDBJ databases">
        <authorList>
            <person name="Zhu H."/>
        </authorList>
    </citation>
    <scope>NUCLEOTIDE SEQUENCE [LARGE SCALE GENOMIC DNA]</scope>
    <source>
        <strain evidence="2 3">K1S02-61</strain>
    </source>
</reference>
<feature type="transmembrane region" description="Helical" evidence="1">
    <location>
        <begin position="48"/>
        <end position="67"/>
    </location>
</feature>
<dbReference type="RefSeq" id="WP_119810997.1">
    <property type="nucleotide sequence ID" value="NZ_QYUP01000112.1"/>
</dbReference>
<protein>
    <submittedName>
        <fullName evidence="2">Uncharacterized protein</fullName>
    </submittedName>
</protein>
<proteinExistence type="predicted"/>
<keyword evidence="1" id="KW-0812">Transmembrane</keyword>
<dbReference type="AlphaFoldDB" id="A0A418XT03"/>
<dbReference type="Proteomes" id="UP000284006">
    <property type="component" value="Unassembled WGS sequence"/>
</dbReference>
<sequence>MSKPGKHSPITLAAKRQALLAECALQRINAAHEVSEIMAPIRNVREKVGGNLAIPMSAAGIVVGILANRRKKLVPMLTTAFSLWKLGKSLMESWREHKAAQHAP</sequence>
<keyword evidence="1" id="KW-0472">Membrane</keyword>